<dbReference type="PANTHER" id="PTHR21022">
    <property type="entry name" value="PREPHENATE DEHYDRATASE P PROTEIN"/>
    <property type="match status" value="1"/>
</dbReference>
<evidence type="ECO:0000256" key="4">
    <source>
        <dbReference type="ARBA" id="ARBA00022605"/>
    </source>
</evidence>
<dbReference type="InterPro" id="IPR002912">
    <property type="entry name" value="ACT_dom"/>
</dbReference>
<evidence type="ECO:0000256" key="7">
    <source>
        <dbReference type="ARBA" id="ARBA00023239"/>
    </source>
</evidence>
<evidence type="ECO:0000313" key="12">
    <source>
        <dbReference type="EMBL" id="MFC3689766.1"/>
    </source>
</evidence>
<evidence type="ECO:0000256" key="1">
    <source>
        <dbReference type="ARBA" id="ARBA00004741"/>
    </source>
</evidence>
<evidence type="ECO:0000259" key="11">
    <source>
        <dbReference type="PROSITE" id="PS51671"/>
    </source>
</evidence>
<dbReference type="PROSITE" id="PS00858">
    <property type="entry name" value="PREPHENATE_DEHYDR_2"/>
    <property type="match status" value="1"/>
</dbReference>
<evidence type="ECO:0000256" key="5">
    <source>
        <dbReference type="ARBA" id="ARBA00023141"/>
    </source>
</evidence>
<evidence type="ECO:0000256" key="6">
    <source>
        <dbReference type="ARBA" id="ARBA00023222"/>
    </source>
</evidence>
<organism evidence="12 13">
    <name type="scientific">Aquipuribacter hungaricus</name>
    <dbReference type="NCBI Taxonomy" id="545624"/>
    <lineage>
        <taxon>Bacteria</taxon>
        <taxon>Bacillati</taxon>
        <taxon>Actinomycetota</taxon>
        <taxon>Actinomycetes</taxon>
        <taxon>Micrococcales</taxon>
        <taxon>Intrasporangiaceae</taxon>
        <taxon>Aquipuribacter</taxon>
    </lineage>
</organism>
<feature type="domain" description="Prephenate dehydratase" evidence="10">
    <location>
        <begin position="12"/>
        <end position="240"/>
    </location>
</feature>
<sequence length="370" mass="38541">MSSDDPSTDAPRVAYLGPAGTFTETALEGLLARSGVPGAPSVERIPTAAGRVPTAVGEVPTAAERLPSAAGRVPTAAERVPTAAERVPMATVGRCFEAVRAGEVHAAVVPIENSLEGGVNATLDALSASDPPLVIVAEHLVPVTFVLAVREGTTLADVRRVASHPHAEAQCRAWLSDHLPGVAVEPAMSTAAAAAGLGVEDPAYDAAICAPPAAERYGLVVLADDIGDRPATTRFVAVTLPGAVPEQTGADRTSVVAYLRENHSGALLELLEQFSARGVDLTRIESRPTGAGFGEYCFSIDLDGHVREPRVAEALKGLRRLSPLTRFLGSYPRADGERSRVLGWTGAEGFAAAEEWLSDLLDRQAPSDLD</sequence>
<reference evidence="13" key="1">
    <citation type="journal article" date="2019" name="Int. J. Syst. Evol. Microbiol.">
        <title>The Global Catalogue of Microorganisms (GCM) 10K type strain sequencing project: providing services to taxonomists for standard genome sequencing and annotation.</title>
        <authorList>
            <consortium name="The Broad Institute Genomics Platform"/>
            <consortium name="The Broad Institute Genome Sequencing Center for Infectious Disease"/>
            <person name="Wu L."/>
            <person name="Ma J."/>
        </authorList>
    </citation>
    <scope>NUCLEOTIDE SEQUENCE [LARGE SCALE GENOMIC DNA]</scope>
    <source>
        <strain evidence="13">NCAIM B.02333</strain>
    </source>
</reference>
<keyword evidence="4 9" id="KW-0028">Amino-acid biosynthesis</keyword>
<dbReference type="EMBL" id="JBHRWW010000012">
    <property type="protein sequence ID" value="MFC3689766.1"/>
    <property type="molecule type" value="Genomic_DNA"/>
</dbReference>
<proteinExistence type="predicted"/>
<dbReference type="CDD" id="cd04905">
    <property type="entry name" value="ACT_CM-PDT"/>
    <property type="match status" value="1"/>
</dbReference>
<evidence type="ECO:0000259" key="10">
    <source>
        <dbReference type="PROSITE" id="PS51171"/>
    </source>
</evidence>
<dbReference type="PROSITE" id="PS51671">
    <property type="entry name" value="ACT"/>
    <property type="match status" value="1"/>
</dbReference>
<dbReference type="InterPro" id="IPR008242">
    <property type="entry name" value="Chor_mutase/pphenate_deHydtase"/>
</dbReference>
<dbReference type="Gene3D" id="3.30.70.260">
    <property type="match status" value="1"/>
</dbReference>
<dbReference type="EC" id="4.2.1.51" evidence="2 9"/>
<dbReference type="SUPFAM" id="SSF53850">
    <property type="entry name" value="Periplasmic binding protein-like II"/>
    <property type="match status" value="1"/>
</dbReference>
<feature type="domain" description="ACT" evidence="11">
    <location>
        <begin position="255"/>
        <end position="332"/>
    </location>
</feature>
<dbReference type="GO" id="GO:0004664">
    <property type="term" value="F:prephenate dehydratase activity"/>
    <property type="evidence" value="ECO:0007669"/>
    <property type="project" value="UniProtKB-EC"/>
</dbReference>
<dbReference type="Pfam" id="PF01842">
    <property type="entry name" value="ACT"/>
    <property type="match status" value="1"/>
</dbReference>
<keyword evidence="5 9" id="KW-0057">Aromatic amino acid biosynthesis</keyword>
<dbReference type="Proteomes" id="UP001595685">
    <property type="component" value="Unassembled WGS sequence"/>
</dbReference>
<dbReference type="InterPro" id="IPR045865">
    <property type="entry name" value="ACT-like_dom_sf"/>
</dbReference>
<evidence type="ECO:0000256" key="2">
    <source>
        <dbReference type="ARBA" id="ARBA00013147"/>
    </source>
</evidence>
<dbReference type="InterPro" id="IPR018528">
    <property type="entry name" value="Preph_deHydtase_CS"/>
</dbReference>
<dbReference type="Gene3D" id="3.40.190.10">
    <property type="entry name" value="Periplasmic binding protein-like II"/>
    <property type="match status" value="2"/>
</dbReference>
<keyword evidence="6 9" id="KW-0584">Phenylalanine biosynthesis</keyword>
<dbReference type="InterPro" id="IPR001086">
    <property type="entry name" value="Preph_deHydtase"/>
</dbReference>
<accession>A0ABV7WL82</accession>
<protein>
    <recommendedName>
        <fullName evidence="3 9">Prephenate dehydratase</fullName>
        <shortName evidence="9">PDT</shortName>
        <ecNumber evidence="2 9">4.2.1.51</ecNumber>
    </recommendedName>
</protein>
<evidence type="ECO:0000313" key="13">
    <source>
        <dbReference type="Proteomes" id="UP001595685"/>
    </source>
</evidence>
<dbReference type="PIRSF" id="PIRSF001500">
    <property type="entry name" value="Chor_mut_pdt_Ppr"/>
    <property type="match status" value="1"/>
</dbReference>
<keyword evidence="13" id="KW-1185">Reference proteome</keyword>
<gene>
    <name evidence="9 12" type="primary">pheA</name>
    <name evidence="12" type="ORF">ACFOLH_15565</name>
</gene>
<dbReference type="NCBIfam" id="NF008865">
    <property type="entry name" value="PRK11898.1"/>
    <property type="match status" value="1"/>
</dbReference>
<name>A0ABV7WL82_9MICO</name>
<dbReference type="Pfam" id="PF00800">
    <property type="entry name" value="PDT"/>
    <property type="match status" value="1"/>
</dbReference>
<dbReference type="CDD" id="cd13632">
    <property type="entry name" value="PBP2_Aa-PDT_like"/>
    <property type="match status" value="1"/>
</dbReference>
<comment type="catalytic activity">
    <reaction evidence="8 9">
        <text>prephenate + H(+) = 3-phenylpyruvate + CO2 + H2O</text>
        <dbReference type="Rhea" id="RHEA:21648"/>
        <dbReference type="ChEBI" id="CHEBI:15377"/>
        <dbReference type="ChEBI" id="CHEBI:15378"/>
        <dbReference type="ChEBI" id="CHEBI:16526"/>
        <dbReference type="ChEBI" id="CHEBI:18005"/>
        <dbReference type="ChEBI" id="CHEBI:29934"/>
        <dbReference type="EC" id="4.2.1.51"/>
    </reaction>
</comment>
<evidence type="ECO:0000256" key="3">
    <source>
        <dbReference type="ARBA" id="ARBA00021872"/>
    </source>
</evidence>
<dbReference type="PANTHER" id="PTHR21022:SF19">
    <property type="entry name" value="PREPHENATE DEHYDRATASE-RELATED"/>
    <property type="match status" value="1"/>
</dbReference>
<dbReference type="RefSeq" id="WP_340291156.1">
    <property type="nucleotide sequence ID" value="NZ_JBBEOI010000032.1"/>
</dbReference>
<comment type="caution">
    <text evidence="12">The sequence shown here is derived from an EMBL/GenBank/DDBJ whole genome shotgun (WGS) entry which is preliminary data.</text>
</comment>
<keyword evidence="7 9" id="KW-0456">Lyase</keyword>
<evidence type="ECO:0000256" key="8">
    <source>
        <dbReference type="ARBA" id="ARBA00047848"/>
    </source>
</evidence>
<comment type="pathway">
    <text evidence="1 9">Amino-acid biosynthesis; L-phenylalanine biosynthesis; phenylpyruvate from prephenate: step 1/1.</text>
</comment>
<dbReference type="SUPFAM" id="SSF55021">
    <property type="entry name" value="ACT-like"/>
    <property type="match status" value="1"/>
</dbReference>
<dbReference type="PROSITE" id="PS51171">
    <property type="entry name" value="PREPHENATE_DEHYDR_3"/>
    <property type="match status" value="1"/>
</dbReference>
<evidence type="ECO:0000256" key="9">
    <source>
        <dbReference type="RuleBase" id="RU361254"/>
    </source>
</evidence>